<reference evidence="2 3" key="1">
    <citation type="submission" date="2016-03" db="EMBL/GenBank/DDBJ databases">
        <title>Complete genome sequence of a soil Actinobacterium, Nocardioides dokdonensis FR1436.</title>
        <authorList>
            <person name="Kwon S.-K."/>
            <person name="Kim K."/>
            <person name="Kim J.F."/>
        </authorList>
    </citation>
    <scope>NUCLEOTIDE SEQUENCE [LARGE SCALE GENOMIC DNA]</scope>
    <source>
        <strain evidence="2 3">FR1436</strain>
    </source>
</reference>
<gene>
    <name evidence="2" type="primary">lpqB</name>
    <name evidence="2" type="ORF">I601_0138</name>
</gene>
<dbReference type="STRING" id="1300347.I601_0138"/>
<keyword evidence="2" id="KW-0449">Lipoprotein</keyword>
<dbReference type="AlphaFoldDB" id="A0A1A9GG19"/>
<dbReference type="RefSeq" id="WP_068105155.1">
    <property type="nucleotide sequence ID" value="NZ_CP015079.1"/>
</dbReference>
<dbReference type="SMART" id="SM00909">
    <property type="entry name" value="Germane"/>
    <property type="match status" value="1"/>
</dbReference>
<dbReference type="PATRIC" id="fig|1300347.3.peg.141"/>
<keyword evidence="3" id="KW-1185">Reference proteome</keyword>
<dbReference type="Pfam" id="PF10647">
    <property type="entry name" value="Gmad1"/>
    <property type="match status" value="1"/>
</dbReference>
<accession>A0A1A9GG19</accession>
<dbReference type="OrthoDB" id="3226781at2"/>
<dbReference type="Pfam" id="PF10646">
    <property type="entry name" value="Germane"/>
    <property type="match status" value="1"/>
</dbReference>
<dbReference type="PROSITE" id="PS51257">
    <property type="entry name" value="PROKAR_LIPOPROTEIN"/>
    <property type="match status" value="1"/>
</dbReference>
<dbReference type="KEGG" id="ndk:I601_0138"/>
<dbReference type="Pfam" id="PF25976">
    <property type="entry name" value="LpqB_N"/>
    <property type="match status" value="1"/>
</dbReference>
<dbReference type="Proteomes" id="UP000077868">
    <property type="component" value="Chromosome"/>
</dbReference>
<dbReference type="InterPro" id="IPR019606">
    <property type="entry name" value="GerMN"/>
</dbReference>
<evidence type="ECO:0000259" key="1">
    <source>
        <dbReference type="SMART" id="SM00909"/>
    </source>
</evidence>
<name>A0A1A9GG19_9ACTN</name>
<organism evidence="2 3">
    <name type="scientific">Nocardioides dokdonensis FR1436</name>
    <dbReference type="NCBI Taxonomy" id="1300347"/>
    <lineage>
        <taxon>Bacteria</taxon>
        <taxon>Bacillati</taxon>
        <taxon>Actinomycetota</taxon>
        <taxon>Actinomycetes</taxon>
        <taxon>Propionibacteriales</taxon>
        <taxon>Nocardioidaceae</taxon>
        <taxon>Nocardioides</taxon>
    </lineage>
</organism>
<protein>
    <submittedName>
        <fullName evidence="2">Lipoprotein LpqB</fullName>
    </submittedName>
</protein>
<evidence type="ECO:0000313" key="2">
    <source>
        <dbReference type="EMBL" id="ANH36592.1"/>
    </source>
</evidence>
<dbReference type="EMBL" id="CP015079">
    <property type="protein sequence ID" value="ANH36592.1"/>
    <property type="molecule type" value="Genomic_DNA"/>
</dbReference>
<evidence type="ECO:0000313" key="3">
    <source>
        <dbReference type="Proteomes" id="UP000077868"/>
    </source>
</evidence>
<dbReference type="InterPro" id="IPR018910">
    <property type="entry name" value="LpqB_C"/>
</dbReference>
<proteinExistence type="predicted"/>
<sequence length="582" mass="61493">MNRRRRTVRVLLPLLLPLLLLVAGCVSMPASGPVVGTGSSSAVSAESGGVPAIDARAPQEGQSAPEVVRGFLDAMQAWPRELTTAKQYLTADARAAWNPEGMVTYLEAQPPQGTSSSRVSLRLSGADRIDGRGSFEGRLSEYESILQFSLTTEDGQLRITNPPTDLVVPQSWFEARYAQLALYFLDPGGEILVPEPVFVADDEKLASTLIAGLLDGPVDNRVARSQIPDGLGLELSVPVTDEGTATIELSGEPMALTPSENAQMLSQLAWTLRQDPDIEAFTLSVGGQRIRLADGEDRIPVESGARLDPTGYQSSSLLYGLRDGLLVSGTPGSLDPVVGPLGSTDLGARSVGVDLRGERAAEVSADGTEVFSAPVRGDDEPVTTVLEGATDLAAPAYDHRGRLWLVDRTPQGAVVRWVRGERGRVLDVPGISGQRVKRFLVSRDGSRLIAVVRRARLDEVRVARLRQDPRGGVVAATQARPLSLQEPSGRIIDIAWRTTTTIAVLHRLTPTSAKVSTIGVDGSPTGLGGITTTLGGAVALAGSPEPTEVVYAVTGSGLIDLSVAVRGPQVLDEGITYVGYVG</sequence>
<feature type="domain" description="GerMN" evidence="1">
    <location>
        <begin position="206"/>
        <end position="294"/>
    </location>
</feature>
<dbReference type="InterPro" id="IPR059026">
    <property type="entry name" value="LpqB_N"/>
</dbReference>